<dbReference type="PANTHER" id="PTHR43124">
    <property type="entry name" value="PURINE EFFLUX PUMP PBUE"/>
    <property type="match status" value="1"/>
</dbReference>
<dbReference type="SUPFAM" id="SSF103473">
    <property type="entry name" value="MFS general substrate transporter"/>
    <property type="match status" value="1"/>
</dbReference>
<dbReference type="CDD" id="cd17324">
    <property type="entry name" value="MFS_NepI_like"/>
    <property type="match status" value="1"/>
</dbReference>
<feature type="transmembrane region" description="Helical" evidence="7">
    <location>
        <begin position="332"/>
        <end position="350"/>
    </location>
</feature>
<gene>
    <name evidence="9" type="ORF">IHE55_16920</name>
</gene>
<feature type="domain" description="Major facilitator superfamily (MFS) profile" evidence="8">
    <location>
        <begin position="4"/>
        <end position="384"/>
    </location>
</feature>
<keyword evidence="5 7" id="KW-0472">Membrane</keyword>
<dbReference type="PRINTS" id="PR01035">
    <property type="entry name" value="TCRTETA"/>
</dbReference>
<dbReference type="InterPro" id="IPR050189">
    <property type="entry name" value="MFS_Efflux_Transporters"/>
</dbReference>
<name>A0ABS0NME3_9ACTN</name>
<evidence type="ECO:0000256" key="2">
    <source>
        <dbReference type="ARBA" id="ARBA00022475"/>
    </source>
</evidence>
<evidence type="ECO:0000256" key="3">
    <source>
        <dbReference type="ARBA" id="ARBA00022692"/>
    </source>
</evidence>
<feature type="transmembrane region" description="Helical" evidence="7">
    <location>
        <begin position="128"/>
        <end position="151"/>
    </location>
</feature>
<feature type="transmembrane region" description="Helical" evidence="7">
    <location>
        <begin position="157"/>
        <end position="177"/>
    </location>
</feature>
<dbReference type="RefSeq" id="WP_197989792.1">
    <property type="nucleotide sequence ID" value="NZ_JACYXC010000001.1"/>
</dbReference>
<evidence type="ECO:0000256" key="1">
    <source>
        <dbReference type="ARBA" id="ARBA00004651"/>
    </source>
</evidence>
<evidence type="ECO:0000256" key="7">
    <source>
        <dbReference type="SAM" id="Phobius"/>
    </source>
</evidence>
<reference evidence="9 10" key="1">
    <citation type="submission" date="2020-09" db="EMBL/GenBank/DDBJ databases">
        <title>Biosynthesis of the nuclear factor of activated T cells inhibitor NFAT-133 and its congeners in Streptomyces pactum.</title>
        <authorList>
            <person name="Zhou W."/>
            <person name="Posri P."/>
            <person name="Abugrain M.E."/>
            <person name="Weisberg A.J."/>
            <person name="Chang J.H."/>
            <person name="Mahmud T."/>
        </authorList>
    </citation>
    <scope>NUCLEOTIDE SEQUENCE [LARGE SCALE GENOMIC DNA]</scope>
    <source>
        <strain evidence="9 10">ATCC 27456</strain>
    </source>
</reference>
<proteinExistence type="predicted"/>
<sequence>MRLRLLLLALGTFAVGTDTMVVAGILAQVSDDLGVSVSAAGQMVTVFALSYALLAPVLAALTASWPRRRLLLTALTVFTIGNALSALAPEYGVLLATRVLAAAGAALYTPAANAVATSIVPPERRGRALATVLGGMTVATALGVPLGTWIGRTDWRLTMWLVVALGVAAFAGLALLLRDLPATPAAAPGLRARVAPLTDRRVLGAAGTTFAFFLAFNSVYIYLATAVRPATGGDGGRLSLILLATGVASVAGSWLGGRAVDRFGVRTVLLTGSAVAALAFTTLPWAARSMPGALAYAVVTPVAGWAVSVALPHRLASLDPAKAPLLISLNSSALYLGVAAGGGAGSLAIAVLGDRWFPLAATGLAAVAAVLAAVTTRSAGADRRTGADTAGPEAAAPAGATDTPATTSTTGTTGATTAGPTGTATTTRTTAAGATTGTTVAGATPRP</sequence>
<organism evidence="9 10">
    <name type="scientific">Streptomyces pactum</name>
    <dbReference type="NCBI Taxonomy" id="68249"/>
    <lineage>
        <taxon>Bacteria</taxon>
        <taxon>Bacillati</taxon>
        <taxon>Actinomycetota</taxon>
        <taxon>Actinomycetes</taxon>
        <taxon>Kitasatosporales</taxon>
        <taxon>Streptomycetaceae</taxon>
        <taxon>Streptomyces</taxon>
    </lineage>
</organism>
<keyword evidence="4 7" id="KW-1133">Transmembrane helix</keyword>
<feature type="transmembrane region" description="Helical" evidence="7">
    <location>
        <begin position="202"/>
        <end position="223"/>
    </location>
</feature>
<dbReference type="PROSITE" id="PS50850">
    <property type="entry name" value="MFS"/>
    <property type="match status" value="1"/>
</dbReference>
<feature type="transmembrane region" description="Helical" evidence="7">
    <location>
        <begin position="43"/>
        <end position="63"/>
    </location>
</feature>
<feature type="transmembrane region" description="Helical" evidence="7">
    <location>
        <begin position="267"/>
        <end position="287"/>
    </location>
</feature>
<keyword evidence="3 7" id="KW-0812">Transmembrane</keyword>
<evidence type="ECO:0000256" key="5">
    <source>
        <dbReference type="ARBA" id="ARBA00023136"/>
    </source>
</evidence>
<evidence type="ECO:0000256" key="4">
    <source>
        <dbReference type="ARBA" id="ARBA00022989"/>
    </source>
</evidence>
<dbReference type="InterPro" id="IPR011701">
    <property type="entry name" value="MFS"/>
</dbReference>
<dbReference type="Pfam" id="PF07690">
    <property type="entry name" value="MFS_1"/>
    <property type="match status" value="1"/>
</dbReference>
<feature type="region of interest" description="Disordered" evidence="6">
    <location>
        <begin position="381"/>
        <end position="447"/>
    </location>
</feature>
<dbReference type="Proteomes" id="UP000807371">
    <property type="component" value="Unassembled WGS sequence"/>
</dbReference>
<dbReference type="EMBL" id="JACYXC010000001">
    <property type="protein sequence ID" value="MBH5336369.1"/>
    <property type="molecule type" value="Genomic_DNA"/>
</dbReference>
<accession>A0ABS0NME3</accession>
<feature type="transmembrane region" description="Helical" evidence="7">
    <location>
        <begin position="70"/>
        <end position="89"/>
    </location>
</feature>
<feature type="compositionally biased region" description="Low complexity" evidence="6">
    <location>
        <begin position="387"/>
        <end position="447"/>
    </location>
</feature>
<evidence type="ECO:0000313" key="9">
    <source>
        <dbReference type="EMBL" id="MBH5336369.1"/>
    </source>
</evidence>
<comment type="caution">
    <text evidence="9">The sequence shown here is derived from an EMBL/GenBank/DDBJ whole genome shotgun (WGS) entry which is preliminary data.</text>
</comment>
<feature type="transmembrane region" description="Helical" evidence="7">
    <location>
        <begin position="235"/>
        <end position="255"/>
    </location>
</feature>
<evidence type="ECO:0000259" key="8">
    <source>
        <dbReference type="PROSITE" id="PS50850"/>
    </source>
</evidence>
<feature type="transmembrane region" description="Helical" evidence="7">
    <location>
        <begin position="356"/>
        <end position="374"/>
    </location>
</feature>
<keyword evidence="2" id="KW-1003">Cell membrane</keyword>
<keyword evidence="10" id="KW-1185">Reference proteome</keyword>
<dbReference type="InterPro" id="IPR036259">
    <property type="entry name" value="MFS_trans_sf"/>
</dbReference>
<feature type="transmembrane region" description="Helical" evidence="7">
    <location>
        <begin position="293"/>
        <end position="311"/>
    </location>
</feature>
<evidence type="ECO:0000256" key="6">
    <source>
        <dbReference type="SAM" id="MobiDB-lite"/>
    </source>
</evidence>
<dbReference type="Gene3D" id="1.20.1250.20">
    <property type="entry name" value="MFS general substrate transporter like domains"/>
    <property type="match status" value="2"/>
</dbReference>
<feature type="transmembrane region" description="Helical" evidence="7">
    <location>
        <begin position="95"/>
        <end position="116"/>
    </location>
</feature>
<dbReference type="InterPro" id="IPR020846">
    <property type="entry name" value="MFS_dom"/>
</dbReference>
<dbReference type="PANTHER" id="PTHR43124:SF10">
    <property type="entry name" value="PURINE EFFLUX PUMP PBUE"/>
    <property type="match status" value="1"/>
</dbReference>
<protein>
    <submittedName>
        <fullName evidence="9">MFS transporter</fullName>
    </submittedName>
</protein>
<comment type="subcellular location">
    <subcellularLocation>
        <location evidence="1">Cell membrane</location>
        <topology evidence="1">Multi-pass membrane protein</topology>
    </subcellularLocation>
</comment>
<evidence type="ECO:0000313" key="10">
    <source>
        <dbReference type="Proteomes" id="UP000807371"/>
    </source>
</evidence>
<dbReference type="InterPro" id="IPR001958">
    <property type="entry name" value="Tet-R_TetA/multi-R_MdtG-like"/>
</dbReference>